<evidence type="ECO:0000313" key="1">
    <source>
        <dbReference type="EMBL" id="GGM48206.1"/>
    </source>
</evidence>
<reference evidence="1" key="1">
    <citation type="journal article" date="2014" name="Int. J. Syst. Evol. Microbiol.">
        <title>Complete genome sequence of Corynebacterium casei LMG S-19264T (=DSM 44701T), isolated from a smear-ripened cheese.</title>
        <authorList>
            <consortium name="US DOE Joint Genome Institute (JGI-PGF)"/>
            <person name="Walter F."/>
            <person name="Albersmeier A."/>
            <person name="Kalinowski J."/>
            <person name="Ruckert C."/>
        </authorList>
    </citation>
    <scope>NUCLEOTIDE SEQUENCE</scope>
    <source>
        <strain evidence="1">CGMCC 4.5737</strain>
    </source>
</reference>
<reference evidence="1" key="2">
    <citation type="submission" date="2020-09" db="EMBL/GenBank/DDBJ databases">
        <authorList>
            <person name="Sun Q."/>
            <person name="Zhou Y."/>
        </authorList>
    </citation>
    <scope>NUCLEOTIDE SEQUENCE</scope>
    <source>
        <strain evidence="1">CGMCC 4.5737</strain>
    </source>
</reference>
<dbReference type="Proteomes" id="UP000637578">
    <property type="component" value="Unassembled WGS sequence"/>
</dbReference>
<accession>A0A8J3C7H0</accession>
<comment type="caution">
    <text evidence="1">The sequence shown here is derived from an EMBL/GenBank/DDBJ whole genome shotgun (WGS) entry which is preliminary data.</text>
</comment>
<dbReference type="AlphaFoldDB" id="A0A8J3C7H0"/>
<organism evidence="1 2">
    <name type="scientific">Longimycelium tulufanense</name>
    <dbReference type="NCBI Taxonomy" id="907463"/>
    <lineage>
        <taxon>Bacteria</taxon>
        <taxon>Bacillati</taxon>
        <taxon>Actinomycetota</taxon>
        <taxon>Actinomycetes</taxon>
        <taxon>Pseudonocardiales</taxon>
        <taxon>Pseudonocardiaceae</taxon>
        <taxon>Longimycelium</taxon>
    </lineage>
</organism>
<evidence type="ECO:0000313" key="2">
    <source>
        <dbReference type="Proteomes" id="UP000637578"/>
    </source>
</evidence>
<dbReference type="EMBL" id="BMMK01000006">
    <property type="protein sequence ID" value="GGM48206.1"/>
    <property type="molecule type" value="Genomic_DNA"/>
</dbReference>
<keyword evidence="2" id="KW-1185">Reference proteome</keyword>
<protein>
    <submittedName>
        <fullName evidence="1">Uncharacterized protein</fullName>
    </submittedName>
</protein>
<sequence>MDRGEHGMTNDDTRTVLRVISPCEHGITHHIRGVPPGTREFVTPECRDSRGIPRTHPITAERYPTLVRRR</sequence>
<name>A0A8J3C7H0_9PSEU</name>
<gene>
    <name evidence="1" type="ORF">GCM10012275_19070</name>
</gene>
<proteinExistence type="predicted"/>